<evidence type="ECO:0000313" key="2">
    <source>
        <dbReference type="EMBL" id="KAK4072821.1"/>
    </source>
</evidence>
<protein>
    <submittedName>
        <fullName evidence="2">Uncharacterized protein</fullName>
    </submittedName>
</protein>
<keyword evidence="3" id="KW-1185">Reference proteome</keyword>
<name>A0ABR0BEM3_PURLI</name>
<sequence>MDHWGRARTWRQSLADHLEKEHGPLPDLVATLGSNLITASPTPTVSSSIAGPDQDFVCKLHRKLTAAAERAVIKMSLTLHHGRWKIMPSGYFKERKEKQPNARHELLSHRRGRQSDLMRESRLCSRVTANEGAAPGLPNRSENDRGETQIVHVLSVKSGHNKRPTFFNYVRRRRSWKILSVVPTPMRNDAIRNWR</sequence>
<gene>
    <name evidence="2" type="ORF">Purlil1_13243</name>
</gene>
<evidence type="ECO:0000256" key="1">
    <source>
        <dbReference type="SAM" id="MobiDB-lite"/>
    </source>
</evidence>
<reference evidence="2 3" key="1">
    <citation type="journal article" date="2024" name="Microbiol. Resour. Announc.">
        <title>Genome annotations for the ascomycete fungi Trichoderma harzianum, Trichoderma aggressivum, and Purpureocillium lilacinum.</title>
        <authorList>
            <person name="Beijen E.P.W."/>
            <person name="Ohm R.A."/>
        </authorList>
    </citation>
    <scope>NUCLEOTIDE SEQUENCE [LARGE SCALE GENOMIC DNA]</scope>
    <source>
        <strain evidence="2 3">CBS 150709</strain>
    </source>
</reference>
<evidence type="ECO:0000313" key="3">
    <source>
        <dbReference type="Proteomes" id="UP001287286"/>
    </source>
</evidence>
<dbReference type="EMBL" id="JAWRVI010000187">
    <property type="protein sequence ID" value="KAK4072821.1"/>
    <property type="molecule type" value="Genomic_DNA"/>
</dbReference>
<proteinExistence type="predicted"/>
<comment type="caution">
    <text evidence="2">The sequence shown here is derived from an EMBL/GenBank/DDBJ whole genome shotgun (WGS) entry which is preliminary data.</text>
</comment>
<accession>A0ABR0BEM3</accession>
<dbReference type="Proteomes" id="UP001287286">
    <property type="component" value="Unassembled WGS sequence"/>
</dbReference>
<organism evidence="2 3">
    <name type="scientific">Purpureocillium lilacinum</name>
    <name type="common">Paecilomyces lilacinus</name>
    <dbReference type="NCBI Taxonomy" id="33203"/>
    <lineage>
        <taxon>Eukaryota</taxon>
        <taxon>Fungi</taxon>
        <taxon>Dikarya</taxon>
        <taxon>Ascomycota</taxon>
        <taxon>Pezizomycotina</taxon>
        <taxon>Sordariomycetes</taxon>
        <taxon>Hypocreomycetidae</taxon>
        <taxon>Hypocreales</taxon>
        <taxon>Ophiocordycipitaceae</taxon>
        <taxon>Purpureocillium</taxon>
    </lineage>
</organism>
<feature type="region of interest" description="Disordered" evidence="1">
    <location>
        <begin position="95"/>
        <end position="119"/>
    </location>
</feature>